<keyword evidence="3" id="KW-1185">Reference proteome</keyword>
<dbReference type="EMBL" id="JAACXV010000157">
    <property type="protein sequence ID" value="KAF7282744.1"/>
    <property type="molecule type" value="Genomic_DNA"/>
</dbReference>
<keyword evidence="1" id="KW-1133">Transmembrane helix</keyword>
<organism evidence="2 3">
    <name type="scientific">Rhynchophorus ferrugineus</name>
    <name type="common">Red palm weevil</name>
    <name type="synonym">Curculio ferrugineus</name>
    <dbReference type="NCBI Taxonomy" id="354439"/>
    <lineage>
        <taxon>Eukaryota</taxon>
        <taxon>Metazoa</taxon>
        <taxon>Ecdysozoa</taxon>
        <taxon>Arthropoda</taxon>
        <taxon>Hexapoda</taxon>
        <taxon>Insecta</taxon>
        <taxon>Pterygota</taxon>
        <taxon>Neoptera</taxon>
        <taxon>Endopterygota</taxon>
        <taxon>Coleoptera</taxon>
        <taxon>Polyphaga</taxon>
        <taxon>Cucujiformia</taxon>
        <taxon>Curculionidae</taxon>
        <taxon>Dryophthorinae</taxon>
        <taxon>Rhynchophorus</taxon>
    </lineage>
</organism>
<dbReference type="Proteomes" id="UP000625711">
    <property type="component" value="Unassembled WGS sequence"/>
</dbReference>
<evidence type="ECO:0000313" key="2">
    <source>
        <dbReference type="EMBL" id="KAF7282744.1"/>
    </source>
</evidence>
<evidence type="ECO:0000313" key="3">
    <source>
        <dbReference type="Proteomes" id="UP000625711"/>
    </source>
</evidence>
<keyword evidence="1" id="KW-0812">Transmembrane</keyword>
<comment type="caution">
    <text evidence="2">The sequence shown here is derived from an EMBL/GenBank/DDBJ whole genome shotgun (WGS) entry which is preliminary data.</text>
</comment>
<dbReference type="AlphaFoldDB" id="A0A834IKP7"/>
<reference evidence="2" key="1">
    <citation type="submission" date="2020-08" db="EMBL/GenBank/DDBJ databases">
        <title>Genome sequencing and assembly of the red palm weevil Rhynchophorus ferrugineus.</title>
        <authorList>
            <person name="Dias G.B."/>
            <person name="Bergman C.M."/>
            <person name="Manee M."/>
        </authorList>
    </citation>
    <scope>NUCLEOTIDE SEQUENCE</scope>
    <source>
        <strain evidence="2">AA-2017</strain>
        <tissue evidence="2">Whole larva</tissue>
    </source>
</reference>
<gene>
    <name evidence="2" type="ORF">GWI33_001998</name>
</gene>
<evidence type="ECO:0000256" key="1">
    <source>
        <dbReference type="SAM" id="Phobius"/>
    </source>
</evidence>
<protein>
    <submittedName>
        <fullName evidence="2">Uncharacterized protein</fullName>
    </submittedName>
</protein>
<proteinExistence type="predicted"/>
<feature type="transmembrane region" description="Helical" evidence="1">
    <location>
        <begin position="42"/>
        <end position="61"/>
    </location>
</feature>
<accession>A0A834IKP7</accession>
<sequence>MGEKRPLYKQSAIVGATGASTAPKTNPVTKQEGRLFEMLRHVFHVGSCLLWALAASFRALNHRRLMRFIKREPICRA</sequence>
<name>A0A834IKP7_RHYFE</name>
<keyword evidence="1" id="KW-0472">Membrane</keyword>